<gene>
    <name evidence="3" type="ORF">F6W70_09060</name>
</gene>
<accession>A0AAD3ZZY9</accession>
<feature type="compositionally biased region" description="Polar residues" evidence="1">
    <location>
        <begin position="23"/>
        <end position="43"/>
    </location>
</feature>
<dbReference type="Proteomes" id="UP000436027">
    <property type="component" value="Unassembled WGS sequence"/>
</dbReference>
<protein>
    <recommendedName>
        <fullName evidence="5">DUF4352 domain-containing protein</fullName>
    </recommendedName>
</protein>
<evidence type="ECO:0000313" key="4">
    <source>
        <dbReference type="Proteomes" id="UP000436027"/>
    </source>
</evidence>
<dbReference type="EMBL" id="WAAQ01000001">
    <property type="protein sequence ID" value="KAB1887510.1"/>
    <property type="molecule type" value="Genomic_DNA"/>
</dbReference>
<evidence type="ECO:0000313" key="3">
    <source>
        <dbReference type="EMBL" id="KAB1887510.1"/>
    </source>
</evidence>
<feature type="signal peptide" evidence="2">
    <location>
        <begin position="1"/>
        <end position="24"/>
    </location>
</feature>
<name>A0AAD3ZZY9_MICMQ</name>
<comment type="caution">
    <text evidence="3">The sequence shown here is derived from an EMBL/GenBank/DDBJ whole genome shotgun (WGS) entry which is preliminary data.</text>
</comment>
<feature type="region of interest" description="Disordered" evidence="1">
    <location>
        <begin position="23"/>
        <end position="56"/>
    </location>
</feature>
<evidence type="ECO:0000256" key="1">
    <source>
        <dbReference type="SAM" id="MobiDB-lite"/>
    </source>
</evidence>
<keyword evidence="2" id="KW-0732">Signal</keyword>
<dbReference type="RefSeq" id="WP_151486429.1">
    <property type="nucleotide sequence ID" value="NZ_WAAQ01000001.1"/>
</dbReference>
<proteinExistence type="predicted"/>
<dbReference type="PROSITE" id="PS51257">
    <property type="entry name" value="PROKAR_LIPOPROTEIN"/>
    <property type="match status" value="1"/>
</dbReference>
<feature type="chain" id="PRO_5042252273" description="DUF4352 domain-containing protein" evidence="2">
    <location>
        <begin position="25"/>
        <end position="186"/>
    </location>
</feature>
<evidence type="ECO:0000256" key="2">
    <source>
        <dbReference type="SAM" id="SignalP"/>
    </source>
</evidence>
<organism evidence="3 4">
    <name type="scientific">Microbacterium maritypicum</name>
    <name type="common">Microbacterium liquefaciens</name>
    <dbReference type="NCBI Taxonomy" id="33918"/>
    <lineage>
        <taxon>Bacteria</taxon>
        <taxon>Bacillati</taxon>
        <taxon>Actinomycetota</taxon>
        <taxon>Actinomycetes</taxon>
        <taxon>Micrococcales</taxon>
        <taxon>Microbacteriaceae</taxon>
        <taxon>Microbacterium</taxon>
    </lineage>
</organism>
<reference evidence="3 4" key="1">
    <citation type="submission" date="2019-09" db="EMBL/GenBank/DDBJ databases">
        <title>Whole genome sequencing of Microbacterium maritypicum.</title>
        <authorList>
            <person name="Lenchi N."/>
        </authorList>
    </citation>
    <scope>NUCLEOTIDE SEQUENCE [LARGE SCALE GENOMIC DNA]</scope>
    <source>
        <strain evidence="3 4">DSM 12512</strain>
    </source>
</reference>
<sequence length="186" mass="19293">MKRIGAVATLGLVLLLAACSNSSAPPVETITPSADSSPETTPTPEAERGSRDNPLSVGEQRKLTEDSMWSVGAAAASQVGAGYIALPIHVKLDWDAAKAQGMPEGEGVDPNIALWIEYVSASGRSFSTDDVGILDVPDPLYQVGTVYPPLAELSANYIVTLPDAEIAGGVWKVANSKGDAVFIAAQ</sequence>
<evidence type="ECO:0008006" key="5">
    <source>
        <dbReference type="Google" id="ProtNLM"/>
    </source>
</evidence>
<dbReference type="AlphaFoldDB" id="A0AAD3ZZY9"/>